<proteinExistence type="predicted"/>
<accession>A0A1L9UH60</accession>
<protein>
    <submittedName>
        <fullName evidence="1">Uncharacterized protein</fullName>
    </submittedName>
</protein>
<gene>
    <name evidence="1" type="ORF">ASPBRDRAFT_127515</name>
</gene>
<evidence type="ECO:0000313" key="2">
    <source>
        <dbReference type="Proteomes" id="UP000184499"/>
    </source>
</evidence>
<evidence type="ECO:0000313" key="1">
    <source>
        <dbReference type="EMBL" id="OJJ70952.1"/>
    </source>
</evidence>
<keyword evidence="2" id="KW-1185">Reference proteome</keyword>
<dbReference type="OMA" id="LRLMIAQ"/>
<dbReference type="RefSeq" id="XP_067478200.1">
    <property type="nucleotide sequence ID" value="XM_067617979.1"/>
</dbReference>
<dbReference type="AlphaFoldDB" id="A0A1L9UH60"/>
<name>A0A1L9UH60_ASPBC</name>
<feature type="non-terminal residue" evidence="1">
    <location>
        <position position="1"/>
    </location>
</feature>
<dbReference type="VEuPathDB" id="FungiDB:ASPBRDRAFT_127515"/>
<reference evidence="2" key="1">
    <citation type="journal article" date="2017" name="Genome Biol.">
        <title>Comparative genomics reveals high biological diversity and specific adaptations in the industrially and medically important fungal genus Aspergillus.</title>
        <authorList>
            <person name="de Vries R.P."/>
            <person name="Riley R."/>
            <person name="Wiebenga A."/>
            <person name="Aguilar-Osorio G."/>
            <person name="Amillis S."/>
            <person name="Uchima C.A."/>
            <person name="Anderluh G."/>
            <person name="Asadollahi M."/>
            <person name="Askin M."/>
            <person name="Barry K."/>
            <person name="Battaglia E."/>
            <person name="Bayram O."/>
            <person name="Benocci T."/>
            <person name="Braus-Stromeyer S.A."/>
            <person name="Caldana C."/>
            <person name="Canovas D."/>
            <person name="Cerqueira G.C."/>
            <person name="Chen F."/>
            <person name="Chen W."/>
            <person name="Choi C."/>
            <person name="Clum A."/>
            <person name="Dos Santos R.A."/>
            <person name="Damasio A.R."/>
            <person name="Diallinas G."/>
            <person name="Emri T."/>
            <person name="Fekete E."/>
            <person name="Flipphi M."/>
            <person name="Freyberg S."/>
            <person name="Gallo A."/>
            <person name="Gournas C."/>
            <person name="Habgood R."/>
            <person name="Hainaut M."/>
            <person name="Harispe M.L."/>
            <person name="Henrissat B."/>
            <person name="Hilden K.S."/>
            <person name="Hope R."/>
            <person name="Hossain A."/>
            <person name="Karabika E."/>
            <person name="Karaffa L."/>
            <person name="Karanyi Z."/>
            <person name="Krasevec N."/>
            <person name="Kuo A."/>
            <person name="Kusch H."/>
            <person name="LaButti K."/>
            <person name="Lagendijk E.L."/>
            <person name="Lapidus A."/>
            <person name="Levasseur A."/>
            <person name="Lindquist E."/>
            <person name="Lipzen A."/>
            <person name="Logrieco A.F."/>
            <person name="MacCabe A."/>
            <person name="Maekelae M.R."/>
            <person name="Malavazi I."/>
            <person name="Melin P."/>
            <person name="Meyer V."/>
            <person name="Mielnichuk N."/>
            <person name="Miskei M."/>
            <person name="Molnar A.P."/>
            <person name="Mule G."/>
            <person name="Ngan C.Y."/>
            <person name="Orejas M."/>
            <person name="Orosz E."/>
            <person name="Ouedraogo J.P."/>
            <person name="Overkamp K.M."/>
            <person name="Park H.-S."/>
            <person name="Perrone G."/>
            <person name="Piumi F."/>
            <person name="Punt P.J."/>
            <person name="Ram A.F."/>
            <person name="Ramon A."/>
            <person name="Rauscher S."/>
            <person name="Record E."/>
            <person name="Riano-Pachon D.M."/>
            <person name="Robert V."/>
            <person name="Roehrig J."/>
            <person name="Ruller R."/>
            <person name="Salamov A."/>
            <person name="Salih N.S."/>
            <person name="Samson R.A."/>
            <person name="Sandor E."/>
            <person name="Sanguinetti M."/>
            <person name="Schuetze T."/>
            <person name="Sepcic K."/>
            <person name="Shelest E."/>
            <person name="Sherlock G."/>
            <person name="Sophianopoulou V."/>
            <person name="Squina F.M."/>
            <person name="Sun H."/>
            <person name="Susca A."/>
            <person name="Todd R.B."/>
            <person name="Tsang A."/>
            <person name="Unkles S.E."/>
            <person name="van de Wiele N."/>
            <person name="van Rossen-Uffink D."/>
            <person name="Oliveira J.V."/>
            <person name="Vesth T.C."/>
            <person name="Visser J."/>
            <person name="Yu J.-H."/>
            <person name="Zhou M."/>
            <person name="Andersen M.R."/>
            <person name="Archer D.B."/>
            <person name="Baker S.E."/>
            <person name="Benoit I."/>
            <person name="Brakhage A.A."/>
            <person name="Braus G.H."/>
            <person name="Fischer R."/>
            <person name="Frisvad J.C."/>
            <person name="Goldman G.H."/>
            <person name="Houbraken J."/>
            <person name="Oakley B."/>
            <person name="Pocsi I."/>
            <person name="Scazzocchio C."/>
            <person name="Seiboth B."/>
            <person name="vanKuyk P.A."/>
            <person name="Wortman J."/>
            <person name="Dyer P.S."/>
            <person name="Grigoriev I.V."/>
        </authorList>
    </citation>
    <scope>NUCLEOTIDE SEQUENCE [LARGE SCALE GENOMIC DNA]</scope>
    <source>
        <strain evidence="2">CBS 101740 / IMI 381727 / IBT 21946</strain>
    </source>
</reference>
<dbReference type="OrthoDB" id="4177740at2759"/>
<dbReference type="GeneID" id="93570467"/>
<organism evidence="1 2">
    <name type="scientific">Aspergillus brasiliensis (strain CBS 101740 / IMI 381727 / IBT 21946)</name>
    <dbReference type="NCBI Taxonomy" id="767769"/>
    <lineage>
        <taxon>Eukaryota</taxon>
        <taxon>Fungi</taxon>
        <taxon>Dikarya</taxon>
        <taxon>Ascomycota</taxon>
        <taxon>Pezizomycotina</taxon>
        <taxon>Eurotiomycetes</taxon>
        <taxon>Eurotiomycetidae</taxon>
        <taxon>Eurotiales</taxon>
        <taxon>Aspergillaceae</taxon>
        <taxon>Aspergillus</taxon>
        <taxon>Aspergillus subgen. Circumdati</taxon>
    </lineage>
</organism>
<sequence length="113" mass="12844">AFVCNNMNGTNTKVLRGEVMVTLRLMIAQMKFVRFVEQFTAPVLLFSFMGPQHARLIEAYFDGTSLTMRLTRLFDLRKMDADVIRTLGQWFLGRVTGDTTKLWEAGSLACSQT</sequence>
<dbReference type="Proteomes" id="UP000184499">
    <property type="component" value="Unassembled WGS sequence"/>
</dbReference>
<dbReference type="STRING" id="767769.A0A1L9UH60"/>
<dbReference type="EMBL" id="KV878685">
    <property type="protein sequence ID" value="OJJ70952.1"/>
    <property type="molecule type" value="Genomic_DNA"/>
</dbReference>